<dbReference type="Proteomes" id="UP000216024">
    <property type="component" value="Unassembled WGS sequence"/>
</dbReference>
<dbReference type="InterPro" id="IPR023090">
    <property type="entry name" value="UPF0702_alpha/beta_dom_sf"/>
</dbReference>
<keyword evidence="3" id="KW-1003">Cell membrane</keyword>
<comment type="subcellular location">
    <subcellularLocation>
        <location evidence="1">Cell membrane</location>
        <topology evidence="1">Multi-pass membrane protein</topology>
    </subcellularLocation>
</comment>
<evidence type="ECO:0000313" key="11">
    <source>
        <dbReference type="Proteomes" id="UP000216024"/>
    </source>
</evidence>
<evidence type="ECO:0000256" key="4">
    <source>
        <dbReference type="ARBA" id="ARBA00022692"/>
    </source>
</evidence>
<dbReference type="GO" id="GO:0005886">
    <property type="term" value="C:plasma membrane"/>
    <property type="evidence" value="ECO:0007669"/>
    <property type="project" value="UniProtKB-SubCell"/>
</dbReference>
<organism evidence="10 11">
    <name type="scientific">Anaeromicrobium sediminis</name>
    <dbReference type="NCBI Taxonomy" id="1478221"/>
    <lineage>
        <taxon>Bacteria</taxon>
        <taxon>Bacillati</taxon>
        <taxon>Bacillota</taxon>
        <taxon>Clostridia</taxon>
        <taxon>Peptostreptococcales</taxon>
        <taxon>Thermotaleaceae</taxon>
        <taxon>Anaeromicrobium</taxon>
    </lineage>
</organism>
<feature type="domain" description="YetF C-terminal" evidence="8">
    <location>
        <begin position="83"/>
        <end position="215"/>
    </location>
</feature>
<name>A0A267MMI7_9FIRM</name>
<feature type="transmembrane region" description="Helical" evidence="7">
    <location>
        <begin position="60"/>
        <end position="80"/>
    </location>
</feature>
<feature type="transmembrane region" description="Helical" evidence="7">
    <location>
        <begin position="37"/>
        <end position="54"/>
    </location>
</feature>
<evidence type="ECO:0000256" key="6">
    <source>
        <dbReference type="ARBA" id="ARBA00023136"/>
    </source>
</evidence>
<dbReference type="InterPro" id="IPR048454">
    <property type="entry name" value="YetF_N"/>
</dbReference>
<dbReference type="Gene3D" id="3.30.240.20">
    <property type="entry name" value="bsu07140 like domains"/>
    <property type="match status" value="2"/>
</dbReference>
<evidence type="ECO:0000256" key="5">
    <source>
        <dbReference type="ARBA" id="ARBA00022989"/>
    </source>
</evidence>
<proteinExistence type="inferred from homology"/>
<evidence type="ECO:0008006" key="12">
    <source>
        <dbReference type="Google" id="ProtNLM"/>
    </source>
</evidence>
<feature type="transmembrane region" description="Helical" evidence="7">
    <location>
        <begin position="6"/>
        <end position="25"/>
    </location>
</feature>
<dbReference type="OrthoDB" id="9778331at2"/>
<evidence type="ECO:0000256" key="1">
    <source>
        <dbReference type="ARBA" id="ARBA00004651"/>
    </source>
</evidence>
<keyword evidence="5 7" id="KW-1133">Transmembrane helix</keyword>
<keyword evidence="4 7" id="KW-0812">Transmembrane</keyword>
<dbReference type="PANTHER" id="PTHR34582">
    <property type="entry name" value="UPF0702 TRANSMEMBRANE PROTEIN YCAP"/>
    <property type="match status" value="1"/>
</dbReference>
<keyword evidence="6 7" id="KW-0472">Membrane</keyword>
<feature type="domain" description="YetF-like N-terminal transmembrane" evidence="9">
    <location>
        <begin position="4"/>
        <end position="79"/>
    </location>
</feature>
<dbReference type="PANTHER" id="PTHR34582:SF6">
    <property type="entry name" value="UPF0702 TRANSMEMBRANE PROTEIN YCAP"/>
    <property type="match status" value="1"/>
</dbReference>
<comment type="similarity">
    <text evidence="2">Belongs to the UPF0702 family.</text>
</comment>
<evidence type="ECO:0000313" key="10">
    <source>
        <dbReference type="EMBL" id="PAB60821.1"/>
    </source>
</evidence>
<accession>A0A267MMI7</accession>
<protein>
    <recommendedName>
        <fullName evidence="12">DUF421 domain-containing protein</fullName>
    </recommendedName>
</protein>
<evidence type="ECO:0000256" key="2">
    <source>
        <dbReference type="ARBA" id="ARBA00006448"/>
    </source>
</evidence>
<evidence type="ECO:0000259" key="8">
    <source>
        <dbReference type="Pfam" id="PF04239"/>
    </source>
</evidence>
<evidence type="ECO:0000259" key="9">
    <source>
        <dbReference type="Pfam" id="PF20730"/>
    </source>
</evidence>
<dbReference type="Pfam" id="PF04239">
    <property type="entry name" value="DUF421"/>
    <property type="match status" value="1"/>
</dbReference>
<gene>
    <name evidence="10" type="ORF">CCE28_04615</name>
</gene>
<dbReference type="InterPro" id="IPR007353">
    <property type="entry name" value="DUF421"/>
</dbReference>
<comment type="caution">
    <text evidence="10">The sequence shown here is derived from an EMBL/GenBank/DDBJ whole genome shotgun (WGS) entry which is preliminary data.</text>
</comment>
<reference evidence="10 11" key="1">
    <citation type="submission" date="2017-06" db="EMBL/GenBank/DDBJ databases">
        <title>Draft genome sequence of anaerobic fermentative bacterium Anaeromicrobium sediminis DY2726D isolated from West Pacific Ocean sediments.</title>
        <authorList>
            <person name="Zeng X."/>
        </authorList>
    </citation>
    <scope>NUCLEOTIDE SEQUENCE [LARGE SCALE GENOMIC DNA]</scope>
    <source>
        <strain evidence="10 11">DY2726D</strain>
    </source>
</reference>
<dbReference type="AlphaFoldDB" id="A0A267MMI7"/>
<dbReference type="EMBL" id="NIBG01000002">
    <property type="protein sequence ID" value="PAB60821.1"/>
    <property type="molecule type" value="Genomic_DNA"/>
</dbReference>
<evidence type="ECO:0000256" key="3">
    <source>
        <dbReference type="ARBA" id="ARBA00022475"/>
    </source>
</evidence>
<dbReference type="RefSeq" id="WP_095131419.1">
    <property type="nucleotide sequence ID" value="NZ_NIBG01000002.1"/>
</dbReference>
<evidence type="ECO:0000256" key="7">
    <source>
        <dbReference type="SAM" id="Phobius"/>
    </source>
</evidence>
<dbReference type="Pfam" id="PF20730">
    <property type="entry name" value="YetF_N"/>
    <property type="match status" value="1"/>
</dbReference>
<sequence>MTIYFTIAFRVVTIMLILLISTLIISGRRTLDQLPVFDFLTIIVIGAITGADIAEPKVHHFHITFAIVMTYLLQKFLNIMHLKSITFRRLTTFPPIILVQDGKMIYKNIKSVKYTIDEVLMLLRQKDIFNISEVRYAILEPNGEISILRKNSVQTLSNEDITHSMEDVNLSYTIILEGKLQDRNLGVIGISKEETLELIQKEGFNDYKEIFFASMDKKKNIYISPYNFEWDHI</sequence>
<keyword evidence="11" id="KW-1185">Reference proteome</keyword>